<dbReference type="Proteomes" id="UP001595699">
    <property type="component" value="Unassembled WGS sequence"/>
</dbReference>
<dbReference type="Pfam" id="PF01261">
    <property type="entry name" value="AP_endonuc_2"/>
    <property type="match status" value="1"/>
</dbReference>
<accession>A0ABV7YHC0</accession>
<dbReference type="InterPro" id="IPR036237">
    <property type="entry name" value="Xyl_isomerase-like_sf"/>
</dbReference>
<dbReference type="GO" id="GO:0016853">
    <property type="term" value="F:isomerase activity"/>
    <property type="evidence" value="ECO:0007669"/>
    <property type="project" value="UniProtKB-KW"/>
</dbReference>
<evidence type="ECO:0000259" key="1">
    <source>
        <dbReference type="Pfam" id="PF01261"/>
    </source>
</evidence>
<keyword evidence="3" id="KW-1185">Reference proteome</keyword>
<dbReference type="RefSeq" id="WP_205121600.1">
    <property type="nucleotide sequence ID" value="NZ_JAFBCM010000001.1"/>
</dbReference>
<dbReference type="Gene3D" id="3.20.20.150">
    <property type="entry name" value="Divalent-metal-dependent TIM barrel enzymes"/>
    <property type="match status" value="1"/>
</dbReference>
<evidence type="ECO:0000313" key="2">
    <source>
        <dbReference type="EMBL" id="MFC3764750.1"/>
    </source>
</evidence>
<dbReference type="SUPFAM" id="SSF51658">
    <property type="entry name" value="Xylose isomerase-like"/>
    <property type="match status" value="1"/>
</dbReference>
<keyword evidence="2" id="KW-0413">Isomerase</keyword>
<evidence type="ECO:0000313" key="3">
    <source>
        <dbReference type="Proteomes" id="UP001595699"/>
    </source>
</evidence>
<name>A0ABV7YHC0_9ACTN</name>
<dbReference type="InterPro" id="IPR013022">
    <property type="entry name" value="Xyl_isomerase-like_TIM-brl"/>
</dbReference>
<proteinExistence type="predicted"/>
<dbReference type="PANTHER" id="PTHR12110">
    <property type="entry name" value="HYDROXYPYRUVATE ISOMERASE"/>
    <property type="match status" value="1"/>
</dbReference>
<organism evidence="2 3">
    <name type="scientific">Tenggerimyces flavus</name>
    <dbReference type="NCBI Taxonomy" id="1708749"/>
    <lineage>
        <taxon>Bacteria</taxon>
        <taxon>Bacillati</taxon>
        <taxon>Actinomycetota</taxon>
        <taxon>Actinomycetes</taxon>
        <taxon>Propionibacteriales</taxon>
        <taxon>Nocardioidaceae</taxon>
        <taxon>Tenggerimyces</taxon>
    </lineage>
</organism>
<feature type="domain" description="Xylose isomerase-like TIM barrel" evidence="1">
    <location>
        <begin position="23"/>
        <end position="265"/>
    </location>
</feature>
<dbReference type="EMBL" id="JBHRZH010000033">
    <property type="protein sequence ID" value="MFC3764750.1"/>
    <property type="molecule type" value="Genomic_DNA"/>
</dbReference>
<dbReference type="InterPro" id="IPR050312">
    <property type="entry name" value="IolE/XylAMocC-like"/>
</dbReference>
<gene>
    <name evidence="2" type="ORF">ACFOUW_28195</name>
</gene>
<reference evidence="3" key="1">
    <citation type="journal article" date="2019" name="Int. J. Syst. Evol. Microbiol.">
        <title>The Global Catalogue of Microorganisms (GCM) 10K type strain sequencing project: providing services to taxonomists for standard genome sequencing and annotation.</title>
        <authorList>
            <consortium name="The Broad Institute Genomics Platform"/>
            <consortium name="The Broad Institute Genome Sequencing Center for Infectious Disease"/>
            <person name="Wu L."/>
            <person name="Ma J."/>
        </authorList>
    </citation>
    <scope>NUCLEOTIDE SEQUENCE [LARGE SCALE GENOMIC DNA]</scope>
    <source>
        <strain evidence="3">CGMCC 4.7241</strain>
    </source>
</reference>
<protein>
    <submittedName>
        <fullName evidence="2">Sugar phosphate isomerase/epimerase family protein</fullName>
    </submittedName>
</protein>
<comment type="caution">
    <text evidence="2">The sequence shown here is derived from an EMBL/GenBank/DDBJ whole genome shotgun (WGS) entry which is preliminary data.</text>
</comment>
<sequence>MAGWKLSCQERLLPGDTLEAKWDFAQAAGFDGIELLGPGDLAFEARLPELRRAAANGVPMPTVCVQMLHFLGDFDRDKREDAIRQLSSQLSVMAELGGRVAMTPASYAMFSRRLPPYEPPRSPEEDREVLLDGLRRLGEHAQSEGVLLCLEPLNRYEDHMVNTLAQAMELCDAVGLPSVRVVADTYHMNIEETDPPAALQNVGPLLGHVQVSDSNRLEPGAGHVDWAATYQALVASGYEGWSAFECRLSGPPTMVLPAAVRVLRNVERSAQHG</sequence>